<feature type="domain" description="C-type lectin" evidence="2">
    <location>
        <begin position="156"/>
        <end position="274"/>
    </location>
</feature>
<evidence type="ECO:0000256" key="1">
    <source>
        <dbReference type="SAM" id="SignalP"/>
    </source>
</evidence>
<dbReference type="InterPro" id="IPR016187">
    <property type="entry name" value="CTDL_fold"/>
</dbReference>
<evidence type="ECO:0000313" key="3">
    <source>
        <dbReference type="EMBL" id="CAG9798078.1"/>
    </source>
</evidence>
<evidence type="ECO:0000313" key="4">
    <source>
        <dbReference type="Proteomes" id="UP001153620"/>
    </source>
</evidence>
<dbReference type="SMART" id="SM00034">
    <property type="entry name" value="CLECT"/>
    <property type="match status" value="1"/>
</dbReference>
<dbReference type="Pfam" id="PF00059">
    <property type="entry name" value="Lectin_C"/>
    <property type="match status" value="1"/>
</dbReference>
<accession>A0A9N9WJS0</accession>
<reference evidence="3" key="1">
    <citation type="submission" date="2022-01" db="EMBL/GenBank/DDBJ databases">
        <authorList>
            <person name="King R."/>
        </authorList>
    </citation>
    <scope>NUCLEOTIDE SEQUENCE</scope>
</reference>
<feature type="signal peptide" evidence="1">
    <location>
        <begin position="1"/>
        <end position="21"/>
    </location>
</feature>
<organism evidence="3 4">
    <name type="scientific">Chironomus riparius</name>
    <dbReference type="NCBI Taxonomy" id="315576"/>
    <lineage>
        <taxon>Eukaryota</taxon>
        <taxon>Metazoa</taxon>
        <taxon>Ecdysozoa</taxon>
        <taxon>Arthropoda</taxon>
        <taxon>Hexapoda</taxon>
        <taxon>Insecta</taxon>
        <taxon>Pterygota</taxon>
        <taxon>Neoptera</taxon>
        <taxon>Endopterygota</taxon>
        <taxon>Diptera</taxon>
        <taxon>Nematocera</taxon>
        <taxon>Chironomoidea</taxon>
        <taxon>Chironomidae</taxon>
        <taxon>Chironominae</taxon>
        <taxon>Chironomus</taxon>
    </lineage>
</organism>
<dbReference type="PROSITE" id="PS50041">
    <property type="entry name" value="C_TYPE_LECTIN_2"/>
    <property type="match status" value="1"/>
</dbReference>
<dbReference type="AlphaFoldDB" id="A0A9N9WJS0"/>
<dbReference type="SUPFAM" id="SSF56436">
    <property type="entry name" value="C-type lectin-like"/>
    <property type="match status" value="1"/>
</dbReference>
<keyword evidence="4" id="KW-1185">Reference proteome</keyword>
<protein>
    <recommendedName>
        <fullName evidence="2">C-type lectin domain-containing protein</fullName>
    </recommendedName>
</protein>
<keyword evidence="1" id="KW-0732">Signal</keyword>
<dbReference type="CDD" id="cd00037">
    <property type="entry name" value="CLECT"/>
    <property type="match status" value="1"/>
</dbReference>
<dbReference type="InterPro" id="IPR001304">
    <property type="entry name" value="C-type_lectin-like"/>
</dbReference>
<reference evidence="3" key="2">
    <citation type="submission" date="2022-10" db="EMBL/GenBank/DDBJ databases">
        <authorList>
            <consortium name="ENA_rothamsted_submissions"/>
            <consortium name="culmorum"/>
            <person name="King R."/>
        </authorList>
    </citation>
    <scope>NUCLEOTIDE SEQUENCE</scope>
</reference>
<feature type="chain" id="PRO_5040269797" description="C-type lectin domain-containing protein" evidence="1">
    <location>
        <begin position="22"/>
        <end position="312"/>
    </location>
</feature>
<dbReference type="EMBL" id="OU895877">
    <property type="protein sequence ID" value="CAG9798078.1"/>
    <property type="molecule type" value="Genomic_DNA"/>
</dbReference>
<name>A0A9N9WJS0_9DIPT</name>
<evidence type="ECO:0000259" key="2">
    <source>
        <dbReference type="PROSITE" id="PS50041"/>
    </source>
</evidence>
<sequence>MRSHRVFYFILLFKFAELSFTKLCEDYQSKLKLEFYPLRHCQRSNKTIIASTNVKNVKFCASYARAHRGLAFNFSPKSREDKNYFEIEANKNDTKKDVDDKSLEVARDFDNCEVLACPENRNFSSIVNDTRFDYYTMYAYPPPIENATCIPSLGLFLLYKERKNYSAAYSTCKSVKGQLAHIASERRTNEISKLLLNSDKLSSTSKEMLAFVGLNETTRGKFITSNSEPLECFDYRAFVPGHPPEIRKPSCVALTDKASWKVISCIKKVMFVCEIFANGPNPLVNNIHQKCSTKHPNNRYSVKQIKKSDFEP</sequence>
<dbReference type="Proteomes" id="UP001153620">
    <property type="component" value="Chromosome 1"/>
</dbReference>
<dbReference type="InterPro" id="IPR016186">
    <property type="entry name" value="C-type_lectin-like/link_sf"/>
</dbReference>
<proteinExistence type="predicted"/>
<dbReference type="OrthoDB" id="8066719at2759"/>
<gene>
    <name evidence="3" type="ORF">CHIRRI_LOCUS1063</name>
</gene>
<dbReference type="Gene3D" id="3.10.100.10">
    <property type="entry name" value="Mannose-Binding Protein A, subunit A"/>
    <property type="match status" value="1"/>
</dbReference>